<feature type="domain" description="Competence protein CoiA-like N-terminal" evidence="1">
    <location>
        <begin position="27"/>
        <end position="62"/>
    </location>
</feature>
<dbReference type="AlphaFoldDB" id="A0AAW4AJ73"/>
<dbReference type="RefSeq" id="WP_013857753.1">
    <property type="nucleotide sequence ID" value="NZ_CP020534.1"/>
</dbReference>
<sequence length="480" mass="55382">MAVKTAWAMRDRLIHINQLNRDTERGSKCNCICISCGSELVARMGDHKAYHFAHSLDNNCSVESIQHQLAKSIIAESISDSITTAHQNPVYPAFGYKVVLKSVELEKPLNGSQIIADCFVNQDNHPFAIEIFYSNKKDFSHIKQYQALTIPALEIDVSKMDLHLSHQDLKNFVLHDAPRKWLKKAQINQEIAHGYPEKDSTGVFDWITSGDAINALKELHEHDRLYDFVGAVGKCGESSFQRRERINVQSVDGVIESNDDYVLARGRVAKSISVDIVFPLGDYTPKDFTSPTLVVELDIWESHHRTNWHGIDKWKQKLQYQANLEAEKKEQRRVKRLASKSKELRIEHVCQMYRQSSLSDFYSTLNAHTGLDLSVLPFFQNGKIMTNWNCPRAVWRAIVLLVFIKQGKKLECDMFGDDMAMSKTFDWDYRYAESRSKEVYFWLDKHYQALGAKRERLTYQFRKSKLPKNFDSMMVDLISS</sequence>
<accession>A0AAW4AJ73</accession>
<dbReference type="Proteomes" id="UP000722957">
    <property type="component" value="Unassembled WGS sequence"/>
</dbReference>
<name>A0AAW4AJ73_VIBAN</name>
<dbReference type="Pfam" id="PF25164">
    <property type="entry name" value="CoiA_N"/>
    <property type="match status" value="1"/>
</dbReference>
<organism evidence="2 3">
    <name type="scientific">Vibrio anguillarum</name>
    <name type="common">Listonella anguillarum</name>
    <dbReference type="NCBI Taxonomy" id="55601"/>
    <lineage>
        <taxon>Bacteria</taxon>
        <taxon>Pseudomonadati</taxon>
        <taxon>Pseudomonadota</taxon>
        <taxon>Gammaproteobacteria</taxon>
        <taxon>Vibrionales</taxon>
        <taxon>Vibrionaceae</taxon>
        <taxon>Vibrio</taxon>
    </lineage>
</organism>
<comment type="caution">
    <text evidence="2">The sequence shown here is derived from an EMBL/GenBank/DDBJ whole genome shotgun (WGS) entry which is preliminary data.</text>
</comment>
<proteinExistence type="predicted"/>
<evidence type="ECO:0000259" key="1">
    <source>
        <dbReference type="Pfam" id="PF25164"/>
    </source>
</evidence>
<dbReference type="EMBL" id="RDOM01000016">
    <property type="protein sequence ID" value="MBF4272217.1"/>
    <property type="molecule type" value="Genomic_DNA"/>
</dbReference>
<gene>
    <name evidence="2" type="ORF">EAY07_09135</name>
</gene>
<protein>
    <recommendedName>
        <fullName evidence="1">Competence protein CoiA-like N-terminal domain-containing protein</fullName>
    </recommendedName>
</protein>
<dbReference type="InterPro" id="IPR057253">
    <property type="entry name" value="CoiA-like_N"/>
</dbReference>
<evidence type="ECO:0000313" key="3">
    <source>
        <dbReference type="Proteomes" id="UP000722957"/>
    </source>
</evidence>
<evidence type="ECO:0000313" key="2">
    <source>
        <dbReference type="EMBL" id="MBF4272217.1"/>
    </source>
</evidence>
<reference evidence="2 3" key="1">
    <citation type="journal article" date="2021" name="PeerJ">
        <title>Analysis of 44 Vibrio anguillarum genomes reveals high genetic diversity.</title>
        <authorList>
            <person name="Hansen M.J."/>
            <person name="Dalsgaard I."/>
        </authorList>
    </citation>
    <scope>NUCLEOTIDE SEQUENCE [LARGE SCALE GENOMIC DNA]</scope>
    <source>
        <strain evidence="2 3">17-16730-2A</strain>
    </source>
</reference>